<dbReference type="InterPro" id="IPR014030">
    <property type="entry name" value="Ketoacyl_synth_N"/>
</dbReference>
<dbReference type="Pfam" id="PF02801">
    <property type="entry name" value="Ketoacyl-synt_C"/>
    <property type="match status" value="1"/>
</dbReference>
<feature type="non-terminal residue" evidence="9">
    <location>
        <position position="1096"/>
    </location>
</feature>
<dbReference type="PANTHER" id="PTHR43775">
    <property type="entry name" value="FATTY ACID SYNTHASE"/>
    <property type="match status" value="1"/>
</dbReference>
<dbReference type="SMART" id="SM00825">
    <property type="entry name" value="PKS_KS"/>
    <property type="match status" value="1"/>
</dbReference>
<evidence type="ECO:0000259" key="8">
    <source>
        <dbReference type="PROSITE" id="PS52004"/>
    </source>
</evidence>
<evidence type="ECO:0000256" key="5">
    <source>
        <dbReference type="ARBA" id="ARBA00023268"/>
    </source>
</evidence>
<evidence type="ECO:0000313" key="9">
    <source>
        <dbReference type="EMBL" id="TPQ24149.1"/>
    </source>
</evidence>
<keyword evidence="2" id="KW-0597">Phosphoprotein</keyword>
<dbReference type="Gene3D" id="3.40.50.720">
    <property type="entry name" value="NAD(P)-binding Rossmann-like Domain"/>
    <property type="match status" value="1"/>
</dbReference>
<dbReference type="InterPro" id="IPR018201">
    <property type="entry name" value="Ketoacyl_synth_AS"/>
</dbReference>
<evidence type="ECO:0000256" key="1">
    <source>
        <dbReference type="ARBA" id="ARBA00022450"/>
    </source>
</evidence>
<dbReference type="SUPFAM" id="SSF52151">
    <property type="entry name" value="FabD/lysophospholipase-like"/>
    <property type="match status" value="1"/>
</dbReference>
<dbReference type="InterPro" id="IPR014043">
    <property type="entry name" value="Acyl_transferase_dom"/>
</dbReference>
<dbReference type="AlphaFoldDB" id="A0A505DSC3"/>
<dbReference type="RefSeq" id="WP_119098315.1">
    <property type="nucleotide sequence ID" value="NZ_QXMJ01000014.1"/>
</dbReference>
<comment type="caution">
    <text evidence="9">The sequence shown here is derived from an EMBL/GenBank/DDBJ whole genome shotgun (WGS) entry which is preliminary data.</text>
</comment>
<dbReference type="GO" id="GO:0006633">
    <property type="term" value="P:fatty acid biosynthetic process"/>
    <property type="evidence" value="ECO:0007669"/>
    <property type="project" value="InterPro"/>
</dbReference>
<evidence type="ECO:0000259" key="7">
    <source>
        <dbReference type="PROSITE" id="PS50075"/>
    </source>
</evidence>
<dbReference type="InterPro" id="IPR036736">
    <property type="entry name" value="ACP-like_sf"/>
</dbReference>
<dbReference type="SUPFAM" id="SSF53901">
    <property type="entry name" value="Thiolase-like"/>
    <property type="match status" value="1"/>
</dbReference>
<dbReference type="GO" id="GO:0004315">
    <property type="term" value="F:3-oxoacyl-[acyl-carrier-protein] synthase activity"/>
    <property type="evidence" value="ECO:0007669"/>
    <property type="project" value="InterPro"/>
</dbReference>
<dbReference type="PROSITE" id="PS50075">
    <property type="entry name" value="CARRIER"/>
    <property type="match status" value="1"/>
</dbReference>
<dbReference type="InterPro" id="IPR009081">
    <property type="entry name" value="PP-bd_ACP"/>
</dbReference>
<dbReference type="Gene3D" id="3.30.70.3290">
    <property type="match status" value="1"/>
</dbReference>
<dbReference type="InterPro" id="IPR016036">
    <property type="entry name" value="Malonyl_transacylase_ACP-bd"/>
</dbReference>
<dbReference type="InterPro" id="IPR020806">
    <property type="entry name" value="PKS_PP-bd"/>
</dbReference>
<evidence type="ECO:0000256" key="2">
    <source>
        <dbReference type="ARBA" id="ARBA00022553"/>
    </source>
</evidence>
<proteinExistence type="predicted"/>
<evidence type="ECO:0000313" key="10">
    <source>
        <dbReference type="Proteomes" id="UP000317378"/>
    </source>
</evidence>
<dbReference type="Pfam" id="PF00109">
    <property type="entry name" value="ketoacyl-synt"/>
    <property type="match status" value="1"/>
</dbReference>
<dbReference type="InterPro" id="IPR050091">
    <property type="entry name" value="PKS_NRPS_Biosynth_Enz"/>
</dbReference>
<feature type="non-terminal residue" evidence="9">
    <location>
        <position position="1"/>
    </location>
</feature>
<dbReference type="Proteomes" id="UP000317378">
    <property type="component" value="Unassembled WGS sequence"/>
</dbReference>
<reference evidence="9 10" key="1">
    <citation type="submission" date="2019-06" db="EMBL/GenBank/DDBJ databases">
        <title>Streptomyces sporangiiformans sp. nov., a novel actinomycete isolated from soil in Mount Song.</title>
        <authorList>
            <person name="Han L."/>
        </authorList>
    </citation>
    <scope>NUCLEOTIDE SEQUENCE [LARGE SCALE GENOMIC DNA]</scope>
    <source>
        <strain evidence="9 10">NEAU-SSA 1</strain>
    </source>
</reference>
<dbReference type="PROSITE" id="PS00606">
    <property type="entry name" value="KS3_1"/>
    <property type="match status" value="1"/>
</dbReference>
<dbReference type="Gene3D" id="3.40.47.10">
    <property type="match status" value="1"/>
</dbReference>
<dbReference type="InterPro" id="IPR032821">
    <property type="entry name" value="PKS_assoc"/>
</dbReference>
<dbReference type="PROSITE" id="PS52004">
    <property type="entry name" value="KS3_2"/>
    <property type="match status" value="1"/>
</dbReference>
<evidence type="ECO:0000256" key="6">
    <source>
        <dbReference type="ARBA" id="ARBA00023315"/>
    </source>
</evidence>
<accession>A0A505DSC3</accession>
<keyword evidence="4" id="KW-0045">Antibiotic biosynthesis</keyword>
<dbReference type="SUPFAM" id="SSF55048">
    <property type="entry name" value="Probable ACP-binding domain of malonyl-CoA ACP transacylase"/>
    <property type="match status" value="1"/>
</dbReference>
<dbReference type="InterPro" id="IPR016035">
    <property type="entry name" value="Acyl_Trfase/lysoPLipase"/>
</dbReference>
<dbReference type="SMART" id="SM01294">
    <property type="entry name" value="PKS_PP_betabranch"/>
    <property type="match status" value="1"/>
</dbReference>
<dbReference type="FunFam" id="3.40.47.10:FF:000019">
    <property type="entry name" value="Polyketide synthase type I"/>
    <property type="match status" value="1"/>
</dbReference>
<dbReference type="InterPro" id="IPR001227">
    <property type="entry name" value="Ac_transferase_dom_sf"/>
</dbReference>
<dbReference type="Pfam" id="PF00698">
    <property type="entry name" value="Acyl_transf_1"/>
    <property type="match status" value="1"/>
</dbReference>
<feature type="domain" description="Carrier" evidence="7">
    <location>
        <begin position="114"/>
        <end position="189"/>
    </location>
</feature>
<dbReference type="GO" id="GO:0033068">
    <property type="term" value="P:macrolide biosynthetic process"/>
    <property type="evidence" value="ECO:0007669"/>
    <property type="project" value="UniProtKB-ARBA"/>
</dbReference>
<keyword evidence="5" id="KW-0511">Multifunctional enzyme</keyword>
<feature type="domain" description="Ketosynthase family 3 (KS3)" evidence="8">
    <location>
        <begin position="209"/>
        <end position="634"/>
    </location>
</feature>
<sequence>GQALAWGLWAQRSSMTDHLGDTEIQRLNRSGMRLLDTEQGMRLFDVSVTLDEPLLVPHPMDLSVLRGRGEAVPALLRGLVRATVRRPVESRGDVPGGSALAQRLAALDERGRRELLLDLVRSHAASVLGHSGTGAVGAELAFKELGFDSLTAVELRNLLTSATGLKLPATLVFDYPTPAALADHLRAELVGDLRPVSAAVTSNRAALDDDPIVIVSMSCRFPGGADSPENLWRLVTSGGDAVGGFPTDRGWDLDSLFDHDPDRPGTSYTTEGAFVDDVAGFDAEFFGISPREALSMDPQQRLFLETSWEALERAGIDPTSVRGQDIGVYAGAYSAGYGMTARVPEELEGYVVTGEATSVISGRVAYTLGLEGPALSVDAACSSSLVALHMAAQALRSGECSMALVGGVSVMYTPTAFTEFARQRGMARDGRSKPFADAADGMGWGEGVGVLLVERLSDARRNGHQVLAVVQGSALNQDGASNGLTAPNGPSQQRVIRQALANAGVNPADVDVVEAHGTGTTLGDPIEAQALLATYGQGRDPERPLWLGSVKSNIGHTQAAAGVVGIIKMVMALQAKVLPKSLHIDAPSSHVDWSVGAVELLTDNREWSRENGPRRAGVSSFGISGTNAHIILEEAPEPEVDREEPAEELPAPAAAVVPWVLSAKSEEALRAQAERLLEHVAEPAEVSLVDVGFSLATSRAVLEHRAAVVGGDVDSLREGLRAIASGGAVAHAVSGMSLGAGGKSVFVFPGQGSQWVSMAAELIESSPVFAERMRECAAALSSYVDWSLFDVLDDAEALERVDVVQPVLWAVMVSLAELWRAYGIKPAAVVGHSQGEIAAACVAGALSIEDAAKVVALRSKAILALSGLGGMVSVALPVDQVRERLSEGLSVAAVNGPSSVVVSGDVAELDALLAACEAEEVRARRIPVDYASHSAHVEAIHSELLSVLAGLEPRAAGVPFFSTVTADWLDTSVMDAEYWYSNLRQTVRFEEATRALAEQGHRFFIEASAHPVLTIGVQQTLEDAGVDAAVLGTLRRDEGGLDRFLLSLAEAQVRGMVVDPAAVFPGAKVVDLPTYPFQREHYWLEPGAGDADVVSA</sequence>
<dbReference type="CDD" id="cd00833">
    <property type="entry name" value="PKS"/>
    <property type="match status" value="1"/>
</dbReference>
<evidence type="ECO:0000256" key="3">
    <source>
        <dbReference type="ARBA" id="ARBA00022679"/>
    </source>
</evidence>
<keyword evidence="1" id="KW-0596">Phosphopantetheine</keyword>
<name>A0A505DSC3_9ACTN</name>
<dbReference type="GO" id="GO:0004312">
    <property type="term" value="F:fatty acid synthase activity"/>
    <property type="evidence" value="ECO:0007669"/>
    <property type="project" value="TreeGrafter"/>
</dbReference>
<keyword evidence="3 9" id="KW-0808">Transferase</keyword>
<dbReference type="Gene3D" id="1.10.1200.10">
    <property type="entry name" value="ACP-like"/>
    <property type="match status" value="1"/>
</dbReference>
<keyword evidence="10" id="KW-1185">Reference proteome</keyword>
<dbReference type="SMART" id="SM00823">
    <property type="entry name" value="PKS_PP"/>
    <property type="match status" value="1"/>
</dbReference>
<protein>
    <submittedName>
        <fullName evidence="9">Acyltransferase domain-containing protein</fullName>
    </submittedName>
</protein>
<dbReference type="Pfam" id="PF16197">
    <property type="entry name" value="KAsynt_C_assoc"/>
    <property type="match status" value="1"/>
</dbReference>
<dbReference type="FunFam" id="3.40.366.10:FF:000002">
    <property type="entry name" value="Probable polyketide synthase 2"/>
    <property type="match status" value="1"/>
</dbReference>
<dbReference type="SUPFAM" id="SSF47336">
    <property type="entry name" value="ACP-like"/>
    <property type="match status" value="1"/>
</dbReference>
<gene>
    <name evidence="9" type="ORF">FGD71_000290</name>
</gene>
<evidence type="ECO:0000256" key="4">
    <source>
        <dbReference type="ARBA" id="ARBA00023194"/>
    </source>
</evidence>
<dbReference type="InterPro" id="IPR016039">
    <property type="entry name" value="Thiolase-like"/>
</dbReference>
<dbReference type="InterPro" id="IPR014031">
    <property type="entry name" value="Ketoacyl_synth_C"/>
</dbReference>
<dbReference type="OrthoDB" id="9778690at2"/>
<dbReference type="Pfam" id="PF00550">
    <property type="entry name" value="PP-binding"/>
    <property type="match status" value="1"/>
</dbReference>
<organism evidence="9 10">
    <name type="scientific">Streptomyces sporangiiformans</name>
    <dbReference type="NCBI Taxonomy" id="2315329"/>
    <lineage>
        <taxon>Bacteria</taxon>
        <taxon>Bacillati</taxon>
        <taxon>Actinomycetota</taxon>
        <taxon>Actinomycetes</taxon>
        <taxon>Kitasatosporales</taxon>
        <taxon>Streptomycetaceae</taxon>
        <taxon>Streptomyces</taxon>
    </lineage>
</organism>
<dbReference type="PROSITE" id="PS00012">
    <property type="entry name" value="PHOSPHOPANTETHEINE"/>
    <property type="match status" value="1"/>
</dbReference>
<dbReference type="FunFam" id="1.10.1200.10:FF:000007">
    <property type="entry name" value="Probable polyketide synthase pks17"/>
    <property type="match status" value="1"/>
</dbReference>
<dbReference type="Gene3D" id="3.40.366.10">
    <property type="entry name" value="Malonyl-Coenzyme A Acyl Carrier Protein, domain 2"/>
    <property type="match status" value="1"/>
</dbReference>
<dbReference type="SMART" id="SM00827">
    <property type="entry name" value="PKS_AT"/>
    <property type="match status" value="1"/>
</dbReference>
<dbReference type="EMBL" id="VCHX02000014">
    <property type="protein sequence ID" value="TPQ24149.1"/>
    <property type="molecule type" value="Genomic_DNA"/>
</dbReference>
<dbReference type="InterPro" id="IPR006162">
    <property type="entry name" value="Ppantetheine_attach_site"/>
</dbReference>
<dbReference type="InterPro" id="IPR020841">
    <property type="entry name" value="PKS_Beta-ketoAc_synthase_dom"/>
</dbReference>
<dbReference type="GO" id="GO:0031177">
    <property type="term" value="F:phosphopantetheine binding"/>
    <property type="evidence" value="ECO:0007669"/>
    <property type="project" value="InterPro"/>
</dbReference>
<dbReference type="PANTHER" id="PTHR43775:SF51">
    <property type="entry name" value="INACTIVE PHENOLPHTHIOCEROL SYNTHESIS POLYKETIDE SYNTHASE TYPE I PKS1-RELATED"/>
    <property type="match status" value="1"/>
</dbReference>
<keyword evidence="6 9" id="KW-0012">Acyltransferase</keyword>